<gene>
    <name evidence="2" type="ORF">Zm00014a_007064</name>
</gene>
<organism evidence="2">
    <name type="scientific">Zea mays</name>
    <name type="common">Maize</name>
    <dbReference type="NCBI Taxonomy" id="4577"/>
    <lineage>
        <taxon>Eukaryota</taxon>
        <taxon>Viridiplantae</taxon>
        <taxon>Streptophyta</taxon>
        <taxon>Embryophyta</taxon>
        <taxon>Tracheophyta</taxon>
        <taxon>Spermatophyta</taxon>
        <taxon>Magnoliopsida</taxon>
        <taxon>Liliopsida</taxon>
        <taxon>Poales</taxon>
        <taxon>Poaceae</taxon>
        <taxon>PACMAD clade</taxon>
        <taxon>Panicoideae</taxon>
        <taxon>Andropogonodae</taxon>
        <taxon>Andropogoneae</taxon>
        <taxon>Tripsacinae</taxon>
        <taxon>Zea</taxon>
    </lineage>
</organism>
<protein>
    <submittedName>
        <fullName evidence="2">Uncharacterized protein</fullName>
    </submittedName>
</protein>
<name>A0A3L6E1S7_MAIZE</name>
<dbReference type="Proteomes" id="UP000251960">
    <property type="component" value="Chromosome 7"/>
</dbReference>
<comment type="caution">
    <text evidence="2">The sequence shown here is derived from an EMBL/GenBank/DDBJ whole genome shotgun (WGS) entry which is preliminary data.</text>
</comment>
<dbReference type="AlphaFoldDB" id="A0A3L6E1S7"/>
<dbReference type="EMBL" id="NCVQ01000008">
    <property type="protein sequence ID" value="PWZ14177.1"/>
    <property type="molecule type" value="Genomic_DNA"/>
</dbReference>
<accession>A0A3L6E1S7</accession>
<proteinExistence type="predicted"/>
<feature type="region of interest" description="Disordered" evidence="1">
    <location>
        <begin position="1"/>
        <end position="22"/>
    </location>
</feature>
<reference evidence="2" key="1">
    <citation type="journal article" date="2018" name="Nat. Genet.">
        <title>Extensive intraspecific gene order and gene structural variations between Mo17 and other maize genomes.</title>
        <authorList>
            <person name="Sun S."/>
            <person name="Zhou Y."/>
            <person name="Chen J."/>
            <person name="Shi J."/>
            <person name="Zhao H."/>
            <person name="Zhao H."/>
            <person name="Song W."/>
            <person name="Zhang M."/>
            <person name="Cui Y."/>
            <person name="Dong X."/>
            <person name="Liu H."/>
            <person name="Ma X."/>
            <person name="Jiao Y."/>
            <person name="Wang B."/>
            <person name="Wei X."/>
            <person name="Stein J.C."/>
            <person name="Glaubitz J.C."/>
            <person name="Lu F."/>
            <person name="Yu G."/>
            <person name="Liang C."/>
            <person name="Fengler K."/>
            <person name="Li B."/>
            <person name="Rafalski A."/>
            <person name="Schnable P.S."/>
            <person name="Ware D.H."/>
            <person name="Buckler E.S."/>
            <person name="Lai J."/>
        </authorList>
    </citation>
    <scope>NUCLEOTIDE SEQUENCE [LARGE SCALE GENOMIC DNA]</scope>
    <source>
        <tissue evidence="2">Seedling</tissue>
    </source>
</reference>
<evidence type="ECO:0000256" key="1">
    <source>
        <dbReference type="SAM" id="MobiDB-lite"/>
    </source>
</evidence>
<sequence>MASEQGELGSVGGTHALGRRGGKALRLGASAENWVSRGGRKGARRGSWSRGVARPWRPCYCALGKGLHAAMPWRMGAPGRKNVG</sequence>
<evidence type="ECO:0000313" key="2">
    <source>
        <dbReference type="EMBL" id="PWZ14177.1"/>
    </source>
</evidence>